<sequence length="38" mass="4436">SMSHVTQRLCNQIAGKLNSRPRKRLGFFTPQEYIHAHL</sequence>
<feature type="non-terminal residue" evidence="1">
    <location>
        <position position="1"/>
    </location>
</feature>
<keyword evidence="2" id="KW-1185">Reference proteome</keyword>
<dbReference type="Proteomes" id="UP000268973">
    <property type="component" value="Unassembled WGS sequence"/>
</dbReference>
<protein>
    <submittedName>
        <fullName evidence="1">IS30 family transposase</fullName>
    </submittedName>
</protein>
<proteinExistence type="predicted"/>
<reference evidence="1 2" key="1">
    <citation type="submission" date="2018-12" db="EMBL/GenBank/DDBJ databases">
        <title>Vibrio sp. isolated from China Sea.</title>
        <authorList>
            <person name="Li Y."/>
        </authorList>
    </citation>
    <scope>NUCLEOTIDE SEQUENCE [LARGE SCALE GENOMIC DNA]</scope>
    <source>
        <strain evidence="1 2">BEI207</strain>
    </source>
</reference>
<evidence type="ECO:0000313" key="2">
    <source>
        <dbReference type="Proteomes" id="UP000268973"/>
    </source>
</evidence>
<evidence type="ECO:0000313" key="1">
    <source>
        <dbReference type="EMBL" id="RTZ13361.1"/>
    </source>
</evidence>
<comment type="caution">
    <text evidence="1">The sequence shown here is derived from an EMBL/GenBank/DDBJ whole genome shotgun (WGS) entry which is preliminary data.</text>
</comment>
<dbReference type="AlphaFoldDB" id="A0A3S0MKY6"/>
<organism evidence="1 2">
    <name type="scientific">Vibrio aquaticus</name>
    <dbReference type="NCBI Taxonomy" id="2496559"/>
    <lineage>
        <taxon>Bacteria</taxon>
        <taxon>Pseudomonadati</taxon>
        <taxon>Pseudomonadota</taxon>
        <taxon>Gammaproteobacteria</taxon>
        <taxon>Vibrionales</taxon>
        <taxon>Vibrionaceae</taxon>
        <taxon>Vibrio</taxon>
    </lineage>
</organism>
<name>A0A3S0MKY6_9VIBR</name>
<gene>
    <name evidence="1" type="ORF">EJ063_20165</name>
</gene>
<accession>A0A3S0MKY6</accession>
<dbReference type="EMBL" id="RXZH01000026">
    <property type="protein sequence ID" value="RTZ13361.1"/>
    <property type="molecule type" value="Genomic_DNA"/>
</dbReference>